<comment type="caution">
    <text evidence="1">The sequence shown here is derived from an EMBL/GenBank/DDBJ whole genome shotgun (WGS) entry which is preliminary data.</text>
</comment>
<sequence length="46" mass="4884">MLQGLNEHDKVVVSGQFLLDSEASIQGSLQRLSSAAVQPSAAVHQH</sequence>
<accession>A0ABT2P7R1</accession>
<keyword evidence="2" id="KW-1185">Reference proteome</keyword>
<dbReference type="EMBL" id="JAODOQ010000001">
    <property type="protein sequence ID" value="MCT8988522.1"/>
    <property type="molecule type" value="Genomic_DNA"/>
</dbReference>
<evidence type="ECO:0000313" key="1">
    <source>
        <dbReference type="EMBL" id="MCT8988522.1"/>
    </source>
</evidence>
<proteinExistence type="predicted"/>
<reference evidence="1" key="1">
    <citation type="submission" date="2022-09" db="EMBL/GenBank/DDBJ databases">
        <title>Shewanella sp. KJ10-1 sp.nov, isolated from marine algae.</title>
        <authorList>
            <person name="Butt M."/>
            <person name="Lee J.K."/>
            <person name="Kim J.M."/>
            <person name="Choi D.G."/>
        </authorList>
    </citation>
    <scope>NUCLEOTIDE SEQUENCE</scope>
    <source>
        <strain evidence="1">KJ10-1</strain>
    </source>
</reference>
<dbReference type="RefSeq" id="WP_261734603.1">
    <property type="nucleotide sequence ID" value="NZ_JAODOQ010000001.1"/>
</dbReference>
<name>A0ABT2P7R1_9GAMM</name>
<dbReference type="Gene3D" id="2.40.420.20">
    <property type="match status" value="1"/>
</dbReference>
<organism evidence="1 2">
    <name type="scientific">Shewanella phaeophyticola</name>
    <dbReference type="NCBI Taxonomy" id="2978345"/>
    <lineage>
        <taxon>Bacteria</taxon>
        <taxon>Pseudomonadati</taxon>
        <taxon>Pseudomonadota</taxon>
        <taxon>Gammaproteobacteria</taxon>
        <taxon>Alteromonadales</taxon>
        <taxon>Shewanellaceae</taxon>
        <taxon>Shewanella</taxon>
    </lineage>
</organism>
<dbReference type="Proteomes" id="UP001431192">
    <property type="component" value="Unassembled WGS sequence"/>
</dbReference>
<gene>
    <name evidence="1" type="ORF">N4T56_21305</name>
</gene>
<protein>
    <submittedName>
        <fullName evidence="1">Uncharacterized protein</fullName>
    </submittedName>
</protein>
<evidence type="ECO:0000313" key="2">
    <source>
        <dbReference type="Proteomes" id="UP001431192"/>
    </source>
</evidence>